<accession>A0A9D1Q9V9</accession>
<dbReference type="Proteomes" id="UP000823933">
    <property type="component" value="Unassembled WGS sequence"/>
</dbReference>
<keyword evidence="3" id="KW-0732">Signal</keyword>
<organism evidence="5 6">
    <name type="scientific">Candidatus Faecalibacterium intestinigallinarum</name>
    <dbReference type="NCBI Taxonomy" id="2838581"/>
    <lineage>
        <taxon>Bacteria</taxon>
        <taxon>Bacillati</taxon>
        <taxon>Bacillota</taxon>
        <taxon>Clostridia</taxon>
        <taxon>Eubacteriales</taxon>
        <taxon>Oscillospiraceae</taxon>
        <taxon>Faecalibacterium</taxon>
    </lineage>
</organism>
<feature type="domain" description="GH16" evidence="4">
    <location>
        <begin position="49"/>
        <end position="316"/>
    </location>
</feature>
<comment type="similarity">
    <text evidence="1">Belongs to the glycosyl hydrolase 16 family.</text>
</comment>
<sequence>MYDMHENVPKRRNVHVIRNQKRLAALTAALIAASLWPAAIPAAAASLPAGKENAPMETNQPSQTLSYEGYTLRWEDNFDGTELNRQDWNVELHEPGWVNNELQSYVDSPENIYLQDGSLVLKPVETKNADGTVSYTSGRVNTQNKHDFKYGIFEARAKVPEGQGFLPAFWMMPTNENLYGQWPRCGEIDIMEVLGNDTTRSYGTLHYGNPHSQSQAGCTLTEGNFSDEYHTFAVEWLPDRISWYVDGQLIHTENDWYSATEGQGEITYPAPFDQPFYIILNLAVGGNWPGNPDETTDIAGSAFYIDYVRVYQKDSYNENVQKPEQTVVLRQPDDSGNYIVNGDFGVAEDLTDASGWSFLTTLGGEAAASIDGGALRVDTANAGTVDYSVQLVQPDLPMAKGGEYEVSFEAWADAPRTMKVGVSAPDRGYIRYLEDTVVQLSTERQSYTYTFTMTDDDDPNGRLEFNLGAAGSTAGVNLSHVRVVKTGQVDLDNPEKTVLADGNYVYNGSFQEGEGRLGFWSRWALPGSKVSVTNENNIRRLKIEAGPLTSPLNPVVVYQKDLALTAGSYALSFDAEGPAGREILVRAAGQSLKAALNGSDTGYEYKLTLGENPKNDIAFVIQAPGTYYIDNVRLEEDSLIKNGSFNAGFAGYELYAYTTSDVDYVVDSLNEPNAADITIRNTGDAAWKIQLKQNGVELEEGQWYRLSLKAKSNLDRKLMFAIQRDGSADDDWTPYSGEEIVQLGADYQTYAITFQMNWPTDEKAVLSISMGAVADEQIDQLHRICIDDILLEKIDAPAA</sequence>
<dbReference type="Pfam" id="PF02018">
    <property type="entry name" value="CBM_4_9"/>
    <property type="match status" value="2"/>
</dbReference>
<dbReference type="PANTHER" id="PTHR10963:SF55">
    <property type="entry name" value="GLYCOSIDE HYDROLASE FAMILY 16 PROTEIN"/>
    <property type="match status" value="1"/>
</dbReference>
<dbReference type="SUPFAM" id="SSF49785">
    <property type="entry name" value="Galactose-binding domain-like"/>
    <property type="match status" value="3"/>
</dbReference>
<evidence type="ECO:0000256" key="1">
    <source>
        <dbReference type="ARBA" id="ARBA00006865"/>
    </source>
</evidence>
<keyword evidence="2" id="KW-0378">Hydrolase</keyword>
<dbReference type="GO" id="GO:0004553">
    <property type="term" value="F:hydrolase activity, hydrolyzing O-glycosyl compounds"/>
    <property type="evidence" value="ECO:0007669"/>
    <property type="project" value="InterPro"/>
</dbReference>
<proteinExistence type="inferred from homology"/>
<comment type="caution">
    <text evidence="5">The sequence shown here is derived from an EMBL/GenBank/DDBJ whole genome shotgun (WGS) entry which is preliminary data.</text>
</comment>
<reference evidence="5" key="2">
    <citation type="submission" date="2021-04" db="EMBL/GenBank/DDBJ databases">
        <authorList>
            <person name="Gilroy R."/>
        </authorList>
    </citation>
    <scope>NUCLEOTIDE SEQUENCE</scope>
    <source>
        <strain evidence="5">ChiHcolR34-3080</strain>
    </source>
</reference>
<feature type="chain" id="PRO_5039434781" evidence="3">
    <location>
        <begin position="45"/>
        <end position="799"/>
    </location>
</feature>
<dbReference type="CDD" id="cd08023">
    <property type="entry name" value="GH16_laminarinase_like"/>
    <property type="match status" value="1"/>
</dbReference>
<dbReference type="SUPFAM" id="SSF49899">
    <property type="entry name" value="Concanavalin A-like lectins/glucanases"/>
    <property type="match status" value="1"/>
</dbReference>
<protein>
    <submittedName>
        <fullName evidence="5">Carbohydrate binding domain-containing protein</fullName>
    </submittedName>
</protein>
<evidence type="ECO:0000313" key="6">
    <source>
        <dbReference type="Proteomes" id="UP000823933"/>
    </source>
</evidence>
<name>A0A9D1Q9V9_9FIRM</name>
<evidence type="ECO:0000256" key="2">
    <source>
        <dbReference type="ARBA" id="ARBA00022801"/>
    </source>
</evidence>
<evidence type="ECO:0000256" key="3">
    <source>
        <dbReference type="SAM" id="SignalP"/>
    </source>
</evidence>
<dbReference type="InterPro" id="IPR008979">
    <property type="entry name" value="Galactose-bd-like_sf"/>
</dbReference>
<evidence type="ECO:0000313" key="5">
    <source>
        <dbReference type="EMBL" id="HIW09292.1"/>
    </source>
</evidence>
<dbReference type="InterPro" id="IPR050546">
    <property type="entry name" value="Glycosyl_Hydrlase_16"/>
</dbReference>
<dbReference type="InterPro" id="IPR003305">
    <property type="entry name" value="CenC_carb-bd"/>
</dbReference>
<dbReference type="EMBL" id="DXHQ01000092">
    <property type="protein sequence ID" value="HIW09292.1"/>
    <property type="molecule type" value="Genomic_DNA"/>
</dbReference>
<feature type="signal peptide" evidence="3">
    <location>
        <begin position="1"/>
        <end position="44"/>
    </location>
</feature>
<dbReference type="GO" id="GO:0005975">
    <property type="term" value="P:carbohydrate metabolic process"/>
    <property type="evidence" value="ECO:0007669"/>
    <property type="project" value="InterPro"/>
</dbReference>
<dbReference type="InterPro" id="IPR000757">
    <property type="entry name" value="Beta-glucanase-like"/>
</dbReference>
<dbReference type="Pfam" id="PF00722">
    <property type="entry name" value="Glyco_hydro_16"/>
    <property type="match status" value="1"/>
</dbReference>
<evidence type="ECO:0000259" key="4">
    <source>
        <dbReference type="PROSITE" id="PS51762"/>
    </source>
</evidence>
<dbReference type="PROSITE" id="PS51762">
    <property type="entry name" value="GH16_2"/>
    <property type="match status" value="1"/>
</dbReference>
<gene>
    <name evidence="5" type="ORF">H9890_07850</name>
</gene>
<reference evidence="5" key="1">
    <citation type="journal article" date="2021" name="PeerJ">
        <title>Extensive microbial diversity within the chicken gut microbiome revealed by metagenomics and culture.</title>
        <authorList>
            <person name="Gilroy R."/>
            <person name="Ravi A."/>
            <person name="Getino M."/>
            <person name="Pursley I."/>
            <person name="Horton D.L."/>
            <person name="Alikhan N.F."/>
            <person name="Baker D."/>
            <person name="Gharbi K."/>
            <person name="Hall N."/>
            <person name="Watson M."/>
            <person name="Adriaenssens E.M."/>
            <person name="Foster-Nyarko E."/>
            <person name="Jarju S."/>
            <person name="Secka A."/>
            <person name="Antonio M."/>
            <person name="Oren A."/>
            <person name="Chaudhuri R.R."/>
            <person name="La Ragione R."/>
            <person name="Hildebrand F."/>
            <person name="Pallen M.J."/>
        </authorList>
    </citation>
    <scope>NUCLEOTIDE SEQUENCE</scope>
    <source>
        <strain evidence="5">ChiHcolR34-3080</strain>
    </source>
</reference>
<dbReference type="AlphaFoldDB" id="A0A9D1Q9V9"/>
<dbReference type="Gene3D" id="2.60.120.260">
    <property type="entry name" value="Galactose-binding domain-like"/>
    <property type="match status" value="3"/>
</dbReference>
<dbReference type="PANTHER" id="PTHR10963">
    <property type="entry name" value="GLYCOSYL HYDROLASE-RELATED"/>
    <property type="match status" value="1"/>
</dbReference>
<dbReference type="InterPro" id="IPR013320">
    <property type="entry name" value="ConA-like_dom_sf"/>
</dbReference>
<dbReference type="Gene3D" id="2.60.120.200">
    <property type="match status" value="1"/>
</dbReference>